<organism evidence="2">
    <name type="scientific">Eubacterium limosum</name>
    <dbReference type="NCBI Taxonomy" id="1736"/>
    <lineage>
        <taxon>Bacteria</taxon>
        <taxon>Bacillati</taxon>
        <taxon>Bacillota</taxon>
        <taxon>Clostridia</taxon>
        <taxon>Eubacteriales</taxon>
        <taxon>Eubacteriaceae</taxon>
        <taxon>Eubacterium</taxon>
    </lineage>
</organism>
<sequence>MKGKTIFISLVLGLILWIPAVQYACNQRAVFGIGSEILLPFMFVGGAYFMLDVFETVKDRYWYYRKKK</sequence>
<protein>
    <submittedName>
        <fullName evidence="2">Uncharacterized protein</fullName>
    </submittedName>
</protein>
<name>A0A6N3FRE7_EUBLI</name>
<gene>
    <name evidence="2" type="ORF">ELLFYP34_00550</name>
</gene>
<reference evidence="2" key="1">
    <citation type="submission" date="2019-11" db="EMBL/GenBank/DDBJ databases">
        <authorList>
            <person name="Feng L."/>
        </authorList>
    </citation>
    <scope>NUCLEOTIDE SEQUENCE</scope>
    <source>
        <strain evidence="2">ElimosumLFYP34</strain>
    </source>
</reference>
<feature type="transmembrane region" description="Helical" evidence="1">
    <location>
        <begin position="38"/>
        <end position="57"/>
    </location>
</feature>
<keyword evidence="1" id="KW-0812">Transmembrane</keyword>
<dbReference type="EMBL" id="CACRTR010000012">
    <property type="protein sequence ID" value="VYU54772.1"/>
    <property type="molecule type" value="Genomic_DNA"/>
</dbReference>
<proteinExistence type="predicted"/>
<evidence type="ECO:0000256" key="1">
    <source>
        <dbReference type="SAM" id="Phobius"/>
    </source>
</evidence>
<evidence type="ECO:0000313" key="2">
    <source>
        <dbReference type="EMBL" id="VYU54772.1"/>
    </source>
</evidence>
<keyword evidence="1" id="KW-1133">Transmembrane helix</keyword>
<accession>A0A6N3FRE7</accession>
<keyword evidence="1" id="KW-0472">Membrane</keyword>
<dbReference type="AlphaFoldDB" id="A0A6N3FRE7"/>